<feature type="domain" description="PepSY" evidence="2">
    <location>
        <begin position="10"/>
        <end position="81"/>
    </location>
</feature>
<keyword evidence="1" id="KW-0732">Signal</keyword>
<comment type="caution">
    <text evidence="3">The sequence shown here is derived from an EMBL/GenBank/DDBJ whole genome shotgun (WGS) entry which is preliminary data.</text>
</comment>
<evidence type="ECO:0000259" key="2">
    <source>
        <dbReference type="Pfam" id="PF13670"/>
    </source>
</evidence>
<dbReference type="EMBL" id="APVH01000039">
    <property type="protein sequence ID" value="EPX78499.1"/>
    <property type="molecule type" value="Genomic_DNA"/>
</dbReference>
<protein>
    <recommendedName>
        <fullName evidence="2">PepSY domain-containing protein</fullName>
    </recommendedName>
</protein>
<gene>
    <name evidence="3" type="ORF">Salmuc_03609</name>
</gene>
<sequence length="85" mass="9539">MFAKMTAPLLALTLTFGAAGIAQASPDIDSARQDEIRTRLAEQGYEVRKIDAEDGMIEVYALKDGQRFELYLDDQLEIVRTKTED</sequence>
<accession>S9RWX1</accession>
<evidence type="ECO:0000313" key="3">
    <source>
        <dbReference type="EMBL" id="EPX78499.1"/>
    </source>
</evidence>
<dbReference type="InterPro" id="IPR025711">
    <property type="entry name" value="PepSY"/>
</dbReference>
<reference evidence="4" key="1">
    <citation type="journal article" date="2014" name="Stand. Genomic Sci.">
        <title>Genome sequence of the exopolysaccharide-producing Salipiger mucosus type strain (DSM 16094(T)), a moderately halophilic member of the Roseobacter clade.</title>
        <authorList>
            <person name="Riedel T."/>
            <person name="Spring S."/>
            <person name="Fiebig A."/>
            <person name="Petersen J."/>
            <person name="Kyrpides N.C."/>
            <person name="Goker M."/>
            <person name="Klenk H.P."/>
        </authorList>
    </citation>
    <scope>NUCLEOTIDE SEQUENCE [LARGE SCALE GENOMIC DNA]</scope>
    <source>
        <strain evidence="4">DSM 16094</strain>
    </source>
</reference>
<dbReference type="Pfam" id="PF13670">
    <property type="entry name" value="PepSY_2"/>
    <property type="match status" value="1"/>
</dbReference>
<dbReference type="RefSeq" id="WP_020039257.1">
    <property type="nucleotide sequence ID" value="NZ_KE557280.1"/>
</dbReference>
<dbReference type="STRING" id="1123237.Salmuc_03609"/>
<dbReference type="HOGENOM" id="CLU_2556163_0_0_5"/>
<keyword evidence="4" id="KW-1185">Reference proteome</keyword>
<feature type="signal peptide" evidence="1">
    <location>
        <begin position="1"/>
        <end position="24"/>
    </location>
</feature>
<evidence type="ECO:0000313" key="4">
    <source>
        <dbReference type="Proteomes" id="UP000015347"/>
    </source>
</evidence>
<proteinExistence type="predicted"/>
<name>S9RWX1_9RHOB</name>
<evidence type="ECO:0000256" key="1">
    <source>
        <dbReference type="SAM" id="SignalP"/>
    </source>
</evidence>
<feature type="chain" id="PRO_5004568811" description="PepSY domain-containing protein" evidence="1">
    <location>
        <begin position="25"/>
        <end position="85"/>
    </location>
</feature>
<organism evidence="3 4">
    <name type="scientific">Salipiger mucosus DSM 16094</name>
    <dbReference type="NCBI Taxonomy" id="1123237"/>
    <lineage>
        <taxon>Bacteria</taxon>
        <taxon>Pseudomonadati</taxon>
        <taxon>Pseudomonadota</taxon>
        <taxon>Alphaproteobacteria</taxon>
        <taxon>Rhodobacterales</taxon>
        <taxon>Roseobacteraceae</taxon>
        <taxon>Salipiger</taxon>
    </lineage>
</organism>
<dbReference type="Proteomes" id="UP000015347">
    <property type="component" value="Unassembled WGS sequence"/>
</dbReference>
<dbReference type="AlphaFoldDB" id="S9RWX1"/>
<dbReference type="eggNOG" id="ENOG5033DVM">
    <property type="taxonomic scope" value="Bacteria"/>
</dbReference>